<dbReference type="PRINTS" id="PR00344">
    <property type="entry name" value="BCTRLSENSOR"/>
</dbReference>
<dbReference type="InterPro" id="IPR004358">
    <property type="entry name" value="Sig_transdc_His_kin-like_C"/>
</dbReference>
<evidence type="ECO:0000256" key="7">
    <source>
        <dbReference type="ARBA" id="ARBA00022840"/>
    </source>
</evidence>
<dbReference type="Proteomes" id="UP000778797">
    <property type="component" value="Unassembled WGS sequence"/>
</dbReference>
<keyword evidence="4" id="KW-0808">Transferase</keyword>
<dbReference type="CDD" id="cd00082">
    <property type="entry name" value="HisKA"/>
    <property type="match status" value="1"/>
</dbReference>
<comment type="catalytic activity">
    <reaction evidence="1">
        <text>ATP + protein L-histidine = ADP + protein N-phospho-L-histidine.</text>
        <dbReference type="EC" id="2.7.13.3"/>
    </reaction>
</comment>
<protein>
    <recommendedName>
        <fullName evidence="2">histidine kinase</fullName>
        <ecNumber evidence="2">2.7.13.3</ecNumber>
    </recommendedName>
</protein>
<evidence type="ECO:0000256" key="3">
    <source>
        <dbReference type="ARBA" id="ARBA00022553"/>
    </source>
</evidence>
<dbReference type="PANTHER" id="PTHR43065">
    <property type="entry name" value="SENSOR HISTIDINE KINASE"/>
    <property type="match status" value="1"/>
</dbReference>
<feature type="domain" description="Histidine kinase" evidence="10">
    <location>
        <begin position="206"/>
        <end position="407"/>
    </location>
</feature>
<keyword evidence="9" id="KW-0472">Membrane</keyword>
<keyword evidence="5" id="KW-0547">Nucleotide-binding</keyword>
<dbReference type="InterPro" id="IPR036890">
    <property type="entry name" value="HATPase_C_sf"/>
</dbReference>
<evidence type="ECO:0000256" key="1">
    <source>
        <dbReference type="ARBA" id="ARBA00000085"/>
    </source>
</evidence>
<dbReference type="PANTHER" id="PTHR43065:SF46">
    <property type="entry name" value="C4-DICARBOXYLATE TRANSPORT SENSOR PROTEIN DCTB"/>
    <property type="match status" value="1"/>
</dbReference>
<evidence type="ECO:0000256" key="5">
    <source>
        <dbReference type="ARBA" id="ARBA00022741"/>
    </source>
</evidence>
<dbReference type="EMBL" id="JAFMPT010000004">
    <property type="protein sequence ID" value="MCC1483758.1"/>
    <property type="molecule type" value="Genomic_DNA"/>
</dbReference>
<dbReference type="SMART" id="SM00387">
    <property type="entry name" value="HATPase_c"/>
    <property type="match status" value="1"/>
</dbReference>
<dbReference type="EC" id="2.7.13.3" evidence="2"/>
<dbReference type="Gene3D" id="1.10.287.130">
    <property type="match status" value="1"/>
</dbReference>
<evidence type="ECO:0000256" key="2">
    <source>
        <dbReference type="ARBA" id="ARBA00012438"/>
    </source>
</evidence>
<dbReference type="PROSITE" id="PS50109">
    <property type="entry name" value="HIS_KIN"/>
    <property type="match status" value="1"/>
</dbReference>
<dbReference type="Pfam" id="PF00512">
    <property type="entry name" value="HisKA"/>
    <property type="match status" value="1"/>
</dbReference>
<dbReference type="SMART" id="SM00388">
    <property type="entry name" value="HisKA"/>
    <property type="match status" value="1"/>
</dbReference>
<keyword evidence="9" id="KW-1133">Transmembrane helix</keyword>
<dbReference type="InterPro" id="IPR005467">
    <property type="entry name" value="His_kinase_dom"/>
</dbReference>
<dbReference type="Pfam" id="PF02518">
    <property type="entry name" value="HATPase_c"/>
    <property type="match status" value="1"/>
</dbReference>
<dbReference type="GO" id="GO:0016301">
    <property type="term" value="F:kinase activity"/>
    <property type="evidence" value="ECO:0007669"/>
    <property type="project" value="UniProtKB-KW"/>
</dbReference>
<dbReference type="InterPro" id="IPR036097">
    <property type="entry name" value="HisK_dim/P_sf"/>
</dbReference>
<dbReference type="RefSeq" id="WP_227476211.1">
    <property type="nucleotide sequence ID" value="NZ_JAFMPT010000004.1"/>
</dbReference>
<dbReference type="InterPro" id="IPR003661">
    <property type="entry name" value="HisK_dim/P_dom"/>
</dbReference>
<evidence type="ECO:0000256" key="9">
    <source>
        <dbReference type="SAM" id="Phobius"/>
    </source>
</evidence>
<reference evidence="11" key="2">
    <citation type="submission" date="2021-10" db="EMBL/GenBank/DDBJ databases">
        <title>Genome of Winogradskyella sp. E313.</title>
        <authorList>
            <person name="Zhou Y."/>
        </authorList>
    </citation>
    <scope>NUCLEOTIDE SEQUENCE</scope>
    <source>
        <strain evidence="11">E313</strain>
    </source>
</reference>
<keyword evidence="7" id="KW-0067">ATP-binding</keyword>
<feature type="transmembrane region" description="Helical" evidence="9">
    <location>
        <begin position="12"/>
        <end position="33"/>
    </location>
</feature>
<dbReference type="Gene3D" id="3.30.565.10">
    <property type="entry name" value="Histidine kinase-like ATPase, C-terminal domain"/>
    <property type="match status" value="1"/>
</dbReference>
<evidence type="ECO:0000259" key="10">
    <source>
        <dbReference type="PROSITE" id="PS50109"/>
    </source>
</evidence>
<sequence length="407" mass="46919">MRFTLNRNIIRWIIIISSFFIVLLILWNTYSFFQHFKSEERAKMKNWTLAYTEYVLTFTDTTSLNENVETNRVVDNIITDTSYIVTPMILIDSNNDIISYRNIYGKNRIKGNSGPANIYNNRVDSAYVHDNKNRLINRFKRENRPLVLKSINQTLYYGNSPLLNKLKYYPLALLLIIVLFAGVVFFFYKSSKVAEQNKLWTGMAKETAHQIGTPLSSLVGWTEILKSEQVNPEYITEIEKDIDRLQTITDRFSKIGSVPKLEITDIVDTTKNTYQYLISRSSKLIDFDIICPDHSIKVNLNEQLYSWTIENLVKNAIDAMKGKGQLKLELFEANKQVYVKVSDTGKGITKSQFTKIFEPGFTTKKRGWGLGLSLAKRIVEDYHDGKIKVLHSEIDKGTTIQIALKTA</sequence>
<evidence type="ECO:0000313" key="11">
    <source>
        <dbReference type="EMBL" id="MCC1483758.1"/>
    </source>
</evidence>
<dbReference type="SUPFAM" id="SSF55874">
    <property type="entry name" value="ATPase domain of HSP90 chaperone/DNA topoisomerase II/histidine kinase"/>
    <property type="match status" value="1"/>
</dbReference>
<keyword evidence="8" id="KW-0902">Two-component regulatory system</keyword>
<proteinExistence type="predicted"/>
<reference evidence="11" key="1">
    <citation type="submission" date="2021-03" db="EMBL/GenBank/DDBJ databases">
        <authorList>
            <person name="Ping X."/>
        </authorList>
    </citation>
    <scope>NUCLEOTIDE SEQUENCE</scope>
    <source>
        <strain evidence="11">E313</strain>
    </source>
</reference>
<dbReference type="SUPFAM" id="SSF47384">
    <property type="entry name" value="Homodimeric domain of signal transducing histidine kinase"/>
    <property type="match status" value="1"/>
</dbReference>
<evidence type="ECO:0000313" key="12">
    <source>
        <dbReference type="Proteomes" id="UP000778797"/>
    </source>
</evidence>
<keyword evidence="9" id="KW-0812">Transmembrane</keyword>
<gene>
    <name evidence="11" type="ORF">J1C55_04070</name>
</gene>
<accession>A0ABS8EKK6</accession>
<keyword evidence="12" id="KW-1185">Reference proteome</keyword>
<keyword evidence="6 11" id="KW-0418">Kinase</keyword>
<dbReference type="InterPro" id="IPR003594">
    <property type="entry name" value="HATPase_dom"/>
</dbReference>
<name>A0ABS8EKK6_9FLAO</name>
<evidence type="ECO:0000256" key="8">
    <source>
        <dbReference type="ARBA" id="ARBA00023012"/>
    </source>
</evidence>
<evidence type="ECO:0000256" key="6">
    <source>
        <dbReference type="ARBA" id="ARBA00022777"/>
    </source>
</evidence>
<keyword evidence="3" id="KW-0597">Phosphoprotein</keyword>
<evidence type="ECO:0000256" key="4">
    <source>
        <dbReference type="ARBA" id="ARBA00022679"/>
    </source>
</evidence>
<organism evidence="11 12">
    <name type="scientific">Winogradskyella immobilis</name>
    <dbReference type="NCBI Taxonomy" id="2816852"/>
    <lineage>
        <taxon>Bacteria</taxon>
        <taxon>Pseudomonadati</taxon>
        <taxon>Bacteroidota</taxon>
        <taxon>Flavobacteriia</taxon>
        <taxon>Flavobacteriales</taxon>
        <taxon>Flavobacteriaceae</taxon>
        <taxon>Winogradskyella</taxon>
    </lineage>
</organism>
<comment type="caution">
    <text evidence="11">The sequence shown here is derived from an EMBL/GenBank/DDBJ whole genome shotgun (WGS) entry which is preliminary data.</text>
</comment>
<feature type="transmembrane region" description="Helical" evidence="9">
    <location>
        <begin position="168"/>
        <end position="188"/>
    </location>
</feature>